<sequence length="347" mass="38287">MRVMIWNSARGGMRSVVDAYRRDGFIERENVRLIAAYCDGGFLRRQIVLLAALVEFAWLLATRRIELVHIHAAMRGSFWRKHLFASLARTFRVPVILHLHGSEMRQFYEAQRPQVQHLIRRNLEKSDRVLVLSESWRSFIERIAPAARITVVPNYVTVPARPAADGRDGAEVLFLGLVGPRKGTFDLIEAFAGVAARHPAARLTVGGNGEVEKAATLVGERGLGAQVSLAGWVDGEGKTRLLERSSIYALPSYNEGLPMSVLEAMAAELAVVTTRVGGIPELITDGVDGLLLEPGDKQGLEASLDLLLGDGERRRAIAAAGRRRVETTYSDEVVLPLLHRIYAEVAR</sequence>
<dbReference type="Proteomes" id="UP000432089">
    <property type="component" value="Unassembled WGS sequence"/>
</dbReference>
<evidence type="ECO:0000259" key="5">
    <source>
        <dbReference type="Pfam" id="PF13579"/>
    </source>
</evidence>
<evidence type="ECO:0000256" key="1">
    <source>
        <dbReference type="ARBA" id="ARBA00009481"/>
    </source>
</evidence>
<dbReference type="CDD" id="cd03801">
    <property type="entry name" value="GT4_PimA-like"/>
    <property type="match status" value="1"/>
</dbReference>
<dbReference type="EMBL" id="VZDO01000012">
    <property type="protein sequence ID" value="KAB0678873.1"/>
    <property type="molecule type" value="Genomic_DNA"/>
</dbReference>
<reference evidence="6 7" key="1">
    <citation type="submission" date="2019-09" db="EMBL/GenBank/DDBJ databases">
        <title>YIM 132180 draft genome.</title>
        <authorList>
            <person name="Zhang K."/>
        </authorList>
    </citation>
    <scope>NUCLEOTIDE SEQUENCE [LARGE SCALE GENOMIC DNA]</scope>
    <source>
        <strain evidence="6 7">YIM 132180</strain>
    </source>
</reference>
<dbReference type="Gene3D" id="3.40.50.2000">
    <property type="entry name" value="Glycogen Phosphorylase B"/>
    <property type="match status" value="2"/>
</dbReference>
<dbReference type="AlphaFoldDB" id="A0A7V7PN60"/>
<name>A0A7V7PN60_9HYPH</name>
<evidence type="ECO:0000256" key="3">
    <source>
        <dbReference type="ARBA" id="ARBA00022679"/>
    </source>
</evidence>
<comment type="caution">
    <text evidence="6">The sequence shown here is derived from an EMBL/GenBank/DDBJ whole genome shotgun (WGS) entry which is preliminary data.</text>
</comment>
<evidence type="ECO:0000313" key="7">
    <source>
        <dbReference type="Proteomes" id="UP000432089"/>
    </source>
</evidence>
<dbReference type="Pfam" id="PF13579">
    <property type="entry name" value="Glyco_trans_4_4"/>
    <property type="match status" value="1"/>
</dbReference>
<feature type="domain" description="Glycosyltransferase subfamily 4-like N-terminal" evidence="5">
    <location>
        <begin position="18"/>
        <end position="154"/>
    </location>
</feature>
<keyword evidence="2" id="KW-0328">Glycosyltransferase</keyword>
<evidence type="ECO:0000259" key="4">
    <source>
        <dbReference type="Pfam" id="PF00534"/>
    </source>
</evidence>
<feature type="domain" description="Glycosyl transferase family 1" evidence="4">
    <location>
        <begin position="170"/>
        <end position="323"/>
    </location>
</feature>
<keyword evidence="3 6" id="KW-0808">Transferase</keyword>
<dbReference type="PANTHER" id="PTHR12526:SF640">
    <property type="entry name" value="COLANIC ACID BIOSYNTHESIS GLYCOSYLTRANSFERASE WCAL-RELATED"/>
    <property type="match status" value="1"/>
</dbReference>
<proteinExistence type="inferred from homology"/>
<evidence type="ECO:0000313" key="6">
    <source>
        <dbReference type="EMBL" id="KAB0678873.1"/>
    </source>
</evidence>
<gene>
    <name evidence="6" type="ORF">F6X38_15460</name>
</gene>
<dbReference type="SUPFAM" id="SSF53756">
    <property type="entry name" value="UDP-Glycosyltransferase/glycogen phosphorylase"/>
    <property type="match status" value="1"/>
</dbReference>
<comment type="similarity">
    <text evidence="1">Belongs to the glycosyltransferase group 1 family. Glycosyltransferase 4 subfamily.</text>
</comment>
<evidence type="ECO:0000256" key="2">
    <source>
        <dbReference type="ARBA" id="ARBA00022676"/>
    </source>
</evidence>
<dbReference type="InterPro" id="IPR028098">
    <property type="entry name" value="Glyco_trans_4-like_N"/>
</dbReference>
<dbReference type="PANTHER" id="PTHR12526">
    <property type="entry name" value="GLYCOSYLTRANSFERASE"/>
    <property type="match status" value="1"/>
</dbReference>
<dbReference type="Pfam" id="PF00534">
    <property type="entry name" value="Glycos_transf_1"/>
    <property type="match status" value="1"/>
</dbReference>
<dbReference type="InterPro" id="IPR001296">
    <property type="entry name" value="Glyco_trans_1"/>
</dbReference>
<dbReference type="GO" id="GO:0016757">
    <property type="term" value="F:glycosyltransferase activity"/>
    <property type="evidence" value="ECO:0007669"/>
    <property type="project" value="UniProtKB-KW"/>
</dbReference>
<protein>
    <submittedName>
        <fullName evidence="6">Glycosyltransferase family 4 protein</fullName>
    </submittedName>
</protein>
<organism evidence="6 7">
    <name type="scientific">Plantimonas leprariae</name>
    <dbReference type="NCBI Taxonomy" id="2615207"/>
    <lineage>
        <taxon>Bacteria</taxon>
        <taxon>Pseudomonadati</taxon>
        <taxon>Pseudomonadota</taxon>
        <taxon>Alphaproteobacteria</taxon>
        <taxon>Hyphomicrobiales</taxon>
        <taxon>Aurantimonadaceae</taxon>
        <taxon>Plantimonas</taxon>
    </lineage>
</organism>
<keyword evidence="7" id="KW-1185">Reference proteome</keyword>
<accession>A0A7V7PN60</accession>